<protein>
    <recommendedName>
        <fullName evidence="3">FtsK domain-containing protein</fullName>
    </recommendedName>
</protein>
<accession>A0A2A2D4W5</accession>
<reference evidence="1 2" key="1">
    <citation type="submission" date="2017-08" db="EMBL/GenBank/DDBJ databases">
        <title>Genome sequence of Streptomyces albireticuli NRRL B-1670.</title>
        <authorList>
            <person name="Graham D.E."/>
            <person name="Mahan K.M."/>
            <person name="Klingeman D.M."/>
            <person name="Hettich R.L."/>
            <person name="Parry R.J."/>
            <person name="Spain J.C."/>
        </authorList>
    </citation>
    <scope>NUCLEOTIDE SEQUENCE [LARGE SCALE GENOMIC DNA]</scope>
    <source>
        <strain evidence="1 2">NRRL B-1670</strain>
    </source>
</reference>
<name>A0A2A2D4W5_9ACTN</name>
<keyword evidence="2" id="KW-1185">Reference proteome</keyword>
<proteinExistence type="predicted"/>
<organism evidence="1 2">
    <name type="scientific">Streptomyces albireticuli</name>
    <dbReference type="NCBI Taxonomy" id="1940"/>
    <lineage>
        <taxon>Bacteria</taxon>
        <taxon>Bacillati</taxon>
        <taxon>Actinomycetota</taxon>
        <taxon>Actinomycetes</taxon>
        <taxon>Kitasatosporales</taxon>
        <taxon>Streptomycetaceae</taxon>
        <taxon>Streptomyces</taxon>
    </lineage>
</organism>
<dbReference type="EMBL" id="NSJV01000446">
    <property type="protein sequence ID" value="PAU46551.1"/>
    <property type="molecule type" value="Genomic_DNA"/>
</dbReference>
<dbReference type="Gene3D" id="3.40.50.300">
    <property type="entry name" value="P-loop containing nucleotide triphosphate hydrolases"/>
    <property type="match status" value="1"/>
</dbReference>
<sequence>MTTAEQPPLSLVKSPTPVEGTVVEHQGGGRVVEPRPRPVWTQSAEALRQHAAYARDNVLDWAGHHVAHSPYYVGWSVRGYRRLGRRWLDAHRDDYPQMIQSLRQALRDAAGDPAAEAKLKAMLEARRAEYRRSKRVHWAKSGGWTLAAAGGGATGVVFGGLWVEILIALAFMAIGARHGRPTAEEEAAAVRLAAPVPEGAEVLSYDPPLPPALSDDALTTALRDINLIKPGATVKVLVAPVWGTDGTATTVFDLPSGVTVNMLRKKSEELASALGRDSSMIDVTKAGAAGRASLWMSDVDPFEAPRPSPLLTSSGGLDAWKDGVPVAWSKRGTAVRLPIKNSNFLIGGMTRSGKGVGAANLIAGAALDVRINLRIVAGKHNGEWDAYAKAGVAATYFKPSPERLLALLKAELAEKGRREAELGRLGKSKLIPEVVTQLGGIELVVVDEQATYTRPGKPLRDEILEDLIELSAVAAGAGILVVLITQYPEADVIPQGLAMNCGTRWAMRVDNATQSNAILGGGASGSGRDASKFDPPIPGLGWLVNPFAGVIDLARSFDLDEDERGEVSLLLSRAAELRKVAGRLAGQWDDPIEKQLLAATGSSSVAGGPEHNGVPGRDVRLSGAQQEQVAALQGALAAIDQLERPVAQLDEMARLMGGNMAGDQLGEILRRAGAGGTTKVTIEGRGRVNGYRREDISEALKFLQGA</sequence>
<gene>
    <name evidence="1" type="ORF">CK936_23445</name>
</gene>
<dbReference type="InterPro" id="IPR027417">
    <property type="entry name" value="P-loop_NTPase"/>
</dbReference>
<evidence type="ECO:0000313" key="1">
    <source>
        <dbReference type="EMBL" id="PAU46551.1"/>
    </source>
</evidence>
<evidence type="ECO:0008006" key="3">
    <source>
        <dbReference type="Google" id="ProtNLM"/>
    </source>
</evidence>
<dbReference type="Proteomes" id="UP000218944">
    <property type="component" value="Unassembled WGS sequence"/>
</dbReference>
<comment type="caution">
    <text evidence="1">The sequence shown here is derived from an EMBL/GenBank/DDBJ whole genome shotgun (WGS) entry which is preliminary data.</text>
</comment>
<dbReference type="SUPFAM" id="SSF52540">
    <property type="entry name" value="P-loop containing nucleoside triphosphate hydrolases"/>
    <property type="match status" value="1"/>
</dbReference>
<evidence type="ECO:0000313" key="2">
    <source>
        <dbReference type="Proteomes" id="UP000218944"/>
    </source>
</evidence>
<dbReference type="AlphaFoldDB" id="A0A2A2D4W5"/>
<dbReference type="RefSeq" id="WP_095582942.1">
    <property type="nucleotide sequence ID" value="NZ_JAJQQS010000026.1"/>
</dbReference>